<dbReference type="AlphaFoldDB" id="A0A2M8KCT6"/>
<reference evidence="3" key="1">
    <citation type="submission" date="2017-09" db="EMBL/GenBank/DDBJ databases">
        <title>Depth-based differentiation of microbial function through sediment-hosted aquifers and enrichment of novel symbionts in the deep terrestrial subsurface.</title>
        <authorList>
            <person name="Probst A.J."/>
            <person name="Ladd B."/>
            <person name="Jarett J.K."/>
            <person name="Geller-Mcgrath D.E."/>
            <person name="Sieber C.M.K."/>
            <person name="Emerson J.B."/>
            <person name="Anantharaman K."/>
            <person name="Thomas B.C."/>
            <person name="Malmstrom R."/>
            <person name="Stieglmeier M."/>
            <person name="Klingl A."/>
            <person name="Woyke T."/>
            <person name="Ryan C.M."/>
            <person name="Banfield J.F."/>
        </authorList>
    </citation>
    <scope>NUCLEOTIDE SEQUENCE [LARGE SCALE GENOMIC DNA]</scope>
</reference>
<comment type="caution">
    <text evidence="2">The sequence shown here is derived from an EMBL/GenBank/DDBJ whole genome shotgun (WGS) entry which is preliminary data.</text>
</comment>
<evidence type="ECO:0000313" key="2">
    <source>
        <dbReference type="EMBL" id="PJE57739.1"/>
    </source>
</evidence>
<evidence type="ECO:0000256" key="1">
    <source>
        <dbReference type="SAM" id="Phobius"/>
    </source>
</evidence>
<feature type="transmembrane region" description="Helical" evidence="1">
    <location>
        <begin position="5"/>
        <end position="23"/>
    </location>
</feature>
<name>A0A2M8KCT6_9BACT</name>
<dbReference type="EMBL" id="PFDX01000003">
    <property type="protein sequence ID" value="PJE57739.1"/>
    <property type="molecule type" value="Genomic_DNA"/>
</dbReference>
<organism evidence="2 3">
    <name type="scientific">Candidatus Portnoybacteria bacterium CG10_big_fil_rev_8_21_14_0_10_38_18</name>
    <dbReference type="NCBI Taxonomy" id="1974813"/>
    <lineage>
        <taxon>Bacteria</taxon>
        <taxon>Candidatus Portnoyibacteriota</taxon>
    </lineage>
</organism>
<keyword evidence="1" id="KW-0812">Transmembrane</keyword>
<gene>
    <name evidence="2" type="ORF">COU82_00265</name>
</gene>
<proteinExistence type="predicted"/>
<feature type="transmembrane region" description="Helical" evidence="1">
    <location>
        <begin position="29"/>
        <end position="49"/>
    </location>
</feature>
<keyword evidence="1" id="KW-0472">Membrane</keyword>
<protein>
    <submittedName>
        <fullName evidence="2">Uncharacterized protein</fullName>
    </submittedName>
</protein>
<evidence type="ECO:0000313" key="3">
    <source>
        <dbReference type="Proteomes" id="UP000231648"/>
    </source>
</evidence>
<accession>A0A2M8KCT6</accession>
<dbReference type="Proteomes" id="UP000231648">
    <property type="component" value="Unassembled WGS sequence"/>
</dbReference>
<sequence>MWKTLVALVLIWVGIILLVIFLITKNPVFLLIALPIQIIGLGLTIWRELEKTKKVSKMAKVMRDILS</sequence>
<keyword evidence="1" id="KW-1133">Transmembrane helix</keyword>